<keyword evidence="2" id="KW-1185">Reference proteome</keyword>
<accession>A0A4Z2J4U1</accession>
<gene>
    <name evidence="1" type="ORF">EYF80_005213</name>
</gene>
<reference evidence="1 2" key="1">
    <citation type="submission" date="2019-03" db="EMBL/GenBank/DDBJ databases">
        <title>First draft genome of Liparis tanakae, snailfish: a comprehensive survey of snailfish specific genes.</title>
        <authorList>
            <person name="Kim W."/>
            <person name="Song I."/>
            <person name="Jeong J.-H."/>
            <person name="Kim D."/>
            <person name="Kim S."/>
            <person name="Ryu S."/>
            <person name="Song J.Y."/>
            <person name="Lee S.K."/>
        </authorList>
    </citation>
    <scope>NUCLEOTIDE SEQUENCE [LARGE SCALE GENOMIC DNA]</scope>
    <source>
        <tissue evidence="1">Muscle</tissue>
    </source>
</reference>
<evidence type="ECO:0000313" key="2">
    <source>
        <dbReference type="Proteomes" id="UP000314294"/>
    </source>
</evidence>
<comment type="caution">
    <text evidence="1">The sequence shown here is derived from an EMBL/GenBank/DDBJ whole genome shotgun (WGS) entry which is preliminary data.</text>
</comment>
<dbReference type="AlphaFoldDB" id="A0A4Z2J4U1"/>
<name>A0A4Z2J4U1_9TELE</name>
<dbReference type="Proteomes" id="UP000314294">
    <property type="component" value="Unassembled WGS sequence"/>
</dbReference>
<protein>
    <submittedName>
        <fullName evidence="1">Uncharacterized protein</fullName>
    </submittedName>
</protein>
<sequence length="120" mass="13631">MSSVLVTVEHRVISLLHGPHVSFFRILQALEGLESDLSIDLQYLGGEVPNKEDILVSSQEGERELLLWLRDWWCRPELQLENLQELTFLEKKQPSSAGLGEHRSPNTLQAWSLSSVVVLL</sequence>
<dbReference type="EMBL" id="SRLO01000026">
    <property type="protein sequence ID" value="TNN84513.1"/>
    <property type="molecule type" value="Genomic_DNA"/>
</dbReference>
<organism evidence="1 2">
    <name type="scientific">Liparis tanakae</name>
    <name type="common">Tanaka's snailfish</name>
    <dbReference type="NCBI Taxonomy" id="230148"/>
    <lineage>
        <taxon>Eukaryota</taxon>
        <taxon>Metazoa</taxon>
        <taxon>Chordata</taxon>
        <taxon>Craniata</taxon>
        <taxon>Vertebrata</taxon>
        <taxon>Euteleostomi</taxon>
        <taxon>Actinopterygii</taxon>
        <taxon>Neopterygii</taxon>
        <taxon>Teleostei</taxon>
        <taxon>Neoteleostei</taxon>
        <taxon>Acanthomorphata</taxon>
        <taxon>Eupercaria</taxon>
        <taxon>Perciformes</taxon>
        <taxon>Cottioidei</taxon>
        <taxon>Cottales</taxon>
        <taxon>Liparidae</taxon>
        <taxon>Liparis</taxon>
    </lineage>
</organism>
<proteinExistence type="predicted"/>
<evidence type="ECO:0000313" key="1">
    <source>
        <dbReference type="EMBL" id="TNN84513.1"/>
    </source>
</evidence>